<feature type="region of interest" description="Disordered" evidence="8">
    <location>
        <begin position="167"/>
        <end position="227"/>
    </location>
</feature>
<evidence type="ECO:0000256" key="5">
    <source>
        <dbReference type="ARBA" id="ARBA00022824"/>
    </source>
</evidence>
<dbReference type="Gene3D" id="2.70.130.10">
    <property type="entry name" value="Mannose-6-phosphate receptor binding domain"/>
    <property type="match status" value="1"/>
</dbReference>
<dbReference type="GO" id="GO:0030246">
    <property type="term" value="F:carbohydrate binding"/>
    <property type="evidence" value="ECO:0007669"/>
    <property type="project" value="UniProtKB-UniRule"/>
</dbReference>
<protein>
    <recommendedName>
        <fullName evidence="7">Endoplasmic reticulum lectin</fullName>
    </recommendedName>
    <alternativeName>
        <fullName evidence="7">Protein OS-9 homolog</fullName>
    </alternativeName>
</protein>
<dbReference type="GO" id="GO:0030970">
    <property type="term" value="P:retrograde protein transport, ER to cytosol"/>
    <property type="evidence" value="ECO:0007669"/>
    <property type="project" value="TreeGrafter"/>
</dbReference>
<feature type="compositionally biased region" description="Basic and acidic residues" evidence="8">
    <location>
        <begin position="465"/>
        <end position="481"/>
    </location>
</feature>
<dbReference type="InterPro" id="IPR012913">
    <property type="entry name" value="OS9-like_dom"/>
</dbReference>
<dbReference type="Pfam" id="PF07915">
    <property type="entry name" value="PRKCSH"/>
    <property type="match status" value="1"/>
</dbReference>
<dbReference type="EMBL" id="JAFIMR010000028">
    <property type="protein sequence ID" value="KAI1861819.1"/>
    <property type="molecule type" value="Genomic_DNA"/>
</dbReference>
<keyword evidence="3" id="KW-0732">Signal</keyword>
<comment type="caution">
    <text evidence="10">The sequence shown here is derived from an EMBL/GenBank/DDBJ whole genome shotgun (WGS) entry which is preliminary data.</text>
</comment>
<organism evidence="10 11">
    <name type="scientific">Neoarthrinium moseri</name>
    <dbReference type="NCBI Taxonomy" id="1658444"/>
    <lineage>
        <taxon>Eukaryota</taxon>
        <taxon>Fungi</taxon>
        <taxon>Dikarya</taxon>
        <taxon>Ascomycota</taxon>
        <taxon>Pezizomycotina</taxon>
        <taxon>Sordariomycetes</taxon>
        <taxon>Xylariomycetidae</taxon>
        <taxon>Amphisphaeriales</taxon>
        <taxon>Apiosporaceae</taxon>
        <taxon>Neoarthrinium</taxon>
    </lineage>
</organism>
<gene>
    <name evidence="10" type="ORF">JX265_009322</name>
</gene>
<feature type="domain" description="MRH" evidence="9">
    <location>
        <begin position="139"/>
        <end position="290"/>
    </location>
</feature>
<dbReference type="GO" id="GO:0030968">
    <property type="term" value="P:endoplasmic reticulum unfolded protein response"/>
    <property type="evidence" value="ECO:0007669"/>
    <property type="project" value="UniProtKB-UniRule"/>
</dbReference>
<evidence type="ECO:0000256" key="1">
    <source>
        <dbReference type="ARBA" id="ARBA00004367"/>
    </source>
</evidence>
<keyword evidence="4 7" id="KW-0430">Lectin</keyword>
<evidence type="ECO:0000256" key="8">
    <source>
        <dbReference type="SAM" id="MobiDB-lite"/>
    </source>
</evidence>
<comment type="similarity">
    <text evidence="2 7">Belongs to the OS-9 family.</text>
</comment>
<evidence type="ECO:0000256" key="6">
    <source>
        <dbReference type="ARBA" id="ARBA00023157"/>
    </source>
</evidence>
<comment type="subcellular location">
    <subcellularLocation>
        <location evidence="1 7">Endoplasmic reticulum membrane</location>
        <topology evidence="1 7">Peripheral membrane protein</topology>
        <orientation evidence="1 7">Lumenal side</orientation>
    </subcellularLocation>
</comment>
<dbReference type="AlphaFoldDB" id="A0A9Q0AMP3"/>
<proteinExistence type="inferred from homology"/>
<dbReference type="InterPro" id="IPR045149">
    <property type="entry name" value="OS-9-like"/>
</dbReference>
<dbReference type="PROSITE" id="PS51914">
    <property type="entry name" value="MRH"/>
    <property type="match status" value="1"/>
</dbReference>
<evidence type="ECO:0000256" key="2">
    <source>
        <dbReference type="ARBA" id="ARBA00009918"/>
    </source>
</evidence>
<accession>A0A9Q0AMP3</accession>
<dbReference type="InterPro" id="IPR009011">
    <property type="entry name" value="Man6P_isomerase_rcpt-bd_dom_sf"/>
</dbReference>
<sequence length="481" mass="52515">MRRISTALLAAQLCAATRHGFSIHHDLLAYPQFEVVFSDAFISEPEAKVLLDPSHAVDANEKDIQTASATSDPTDGGHKVTETYEIMTMHPHKYLCAIPVIETPPTQNKTETELAKAEEARELARASAHGWELVNGLDGACLYYVSGWWSYSFCYGSDVVQFHALPSKGGPPQRDPNSQEYVLGRVEGPSSSTSTSRRGRGNKATPVPAKEAKAKTASPPNTELQVKGDQRYLVQRMEDGTICDLTNRPRTIEIQYHCSPGSTQDRIGWIKEVTTCAYLMLVNTPRLCSDVAFQPPAPSRANVISCRTIVPEAEQAAWHAQKTLEAKAAMVGQQRKDAQAPISVGGVVVGARQVQGKGEDGQEPAQLKPPRNFASGNKDNTIVEIIALGNTNEDGSMEVLSDEDLQKLDLDPKLVEELKKQIQEMAGDKNWKLEVAEDPGAATREIRGVIGSDDDDDSEGEGEDGQGKQEGSEEKFFKEEL</sequence>
<comment type="function">
    <text evidence="7">Lectin involved in the quality control of the secretory pathway. As a member of the endoplasmic reticulum-associated degradation lumenal (ERAD-L) surveillance system, targets misfolded endoplasmic reticulum lumenal glycoproteins for degradation.</text>
</comment>
<evidence type="ECO:0000256" key="7">
    <source>
        <dbReference type="RuleBase" id="RU369099"/>
    </source>
</evidence>
<feature type="region of interest" description="Disordered" evidence="8">
    <location>
        <begin position="431"/>
        <end position="481"/>
    </location>
</feature>
<keyword evidence="5 7" id="KW-0256">Endoplasmic reticulum</keyword>
<dbReference type="GO" id="GO:0005789">
    <property type="term" value="C:endoplasmic reticulum membrane"/>
    <property type="evidence" value="ECO:0007669"/>
    <property type="project" value="UniProtKB-SubCell"/>
</dbReference>
<name>A0A9Q0AMP3_9PEZI</name>
<dbReference type="SUPFAM" id="SSF50911">
    <property type="entry name" value="Mannose 6-phosphate receptor domain"/>
    <property type="match status" value="1"/>
</dbReference>
<keyword evidence="7" id="KW-0472">Membrane</keyword>
<evidence type="ECO:0000256" key="3">
    <source>
        <dbReference type="ARBA" id="ARBA00022729"/>
    </source>
</evidence>
<dbReference type="GO" id="GO:0005788">
    <property type="term" value="C:endoplasmic reticulum lumen"/>
    <property type="evidence" value="ECO:0007669"/>
    <property type="project" value="UniProtKB-UniRule"/>
</dbReference>
<dbReference type="PANTHER" id="PTHR15414">
    <property type="entry name" value="OS-9-RELATED"/>
    <property type="match status" value="1"/>
</dbReference>
<keyword evidence="11" id="KW-1185">Reference proteome</keyword>
<evidence type="ECO:0000256" key="4">
    <source>
        <dbReference type="ARBA" id="ARBA00022734"/>
    </source>
</evidence>
<feature type="region of interest" description="Disordered" evidence="8">
    <location>
        <begin position="355"/>
        <end position="376"/>
    </location>
</feature>
<keyword evidence="6" id="KW-1015">Disulfide bond</keyword>
<dbReference type="Proteomes" id="UP000829685">
    <property type="component" value="Unassembled WGS sequence"/>
</dbReference>
<dbReference type="InterPro" id="IPR044865">
    <property type="entry name" value="MRH_dom"/>
</dbReference>
<reference evidence="10" key="1">
    <citation type="submission" date="2021-03" db="EMBL/GenBank/DDBJ databases">
        <title>Revisited historic fungal species revealed as producer of novel bioactive compounds through whole genome sequencing and comparative genomics.</title>
        <authorList>
            <person name="Vignolle G.A."/>
            <person name="Hochenegger N."/>
            <person name="Mach R.L."/>
            <person name="Mach-Aigner A.R."/>
            <person name="Javad Rahimi M."/>
            <person name="Salim K.A."/>
            <person name="Chan C.M."/>
            <person name="Lim L.B.L."/>
            <person name="Cai F."/>
            <person name="Druzhinina I.S."/>
            <person name="U'Ren J.M."/>
            <person name="Derntl C."/>
        </authorList>
    </citation>
    <scope>NUCLEOTIDE SEQUENCE</scope>
    <source>
        <strain evidence="10">TUCIM 5799</strain>
    </source>
</reference>
<evidence type="ECO:0000313" key="11">
    <source>
        <dbReference type="Proteomes" id="UP000829685"/>
    </source>
</evidence>
<evidence type="ECO:0000313" key="10">
    <source>
        <dbReference type="EMBL" id="KAI1861819.1"/>
    </source>
</evidence>
<evidence type="ECO:0000259" key="9">
    <source>
        <dbReference type="PROSITE" id="PS51914"/>
    </source>
</evidence>
<feature type="compositionally biased region" description="Acidic residues" evidence="8">
    <location>
        <begin position="452"/>
        <end position="464"/>
    </location>
</feature>
<dbReference type="PANTHER" id="PTHR15414:SF0">
    <property type="entry name" value="ENDOPLASMIC RETICULUM LECTIN 1"/>
    <property type="match status" value="1"/>
</dbReference>